<sequence>MTENNASLPEKSASARVVVVLGMHRSGTSALTKALNVLGVSLSENLMPEGEFNPKGHWEDLDIVAINEQLLSHLGLMWFTPVQPEIDFTDPVVVRLLEQAVDLVSRRIQTYALWGFKDPRTPFLLPFWKEVFRLGDVKADYIFIHRNPLDISRSLNKRNNFSHRHAYLLWLYHTAAQLSILKDESVFWLTFEQLITEPYQMLEALTSFLSITGIAQEVIDDYCEQFIDRSLNHSMTQTEALQNDPEAFYPVVGFHQLLERLARQELSLAQWFNAEESRLLTEDLPPVLAEQHQYWLSVSDIVMALFHKNVLNTEFRDQIKHTELRNEQLVVDSRNRQAELQISIEKLRSDIKQTHSQLNDSMQELALYQTALQEEKESKAEYVEQTRQERLHLQNEIEQHRQALNAVYHSTSWKITRPVRQGKELLKKAADLPELVHKHGGVISLVKKVVRVLRQQGMSGLRYKATTEPVIDYGQWLARYGSLSDEQITEMNKRVDSLANRPLISVLMPVYNPPVDYLKEAIESVRGQVYPNWQLCIADDASTDPQVWKTLTEYAAKDARIQIVQREENGHISLTTNSALALAEGEYVALMDHDDKLAPDALFWVSEAIQNNENVAMIYSDEDKITADGVTRYDPNFKPDWNPTLLLSQNYVSHLGVYRSDIAREIGGFRKGYEGAQDWDFALRFVEAIKREQIAHIPRILYHWRAIEGSTAVDEEEKPYALEAGLKAVEEHLQRQKKSAVVSQHPERHYARVAYQIPAPAPLVSIVIPTRNGLDVLSVCLESVLEKTTYPNYEIIIVDNGSDCEETLNYLQDLVEKESRVKVMRDDSPFNYSAINNKAVAASSGDIITLLNNDIEVITPDWLTEMVGYAIQPENGAVGARLWYPDNTLQHGGVILVGGVAGHAHKNLPKGMPGYSCRAIVPQNFSAVTAACLTIRKEVFEQVSGLNEKDLSVAFNDVDFCLRVQEAGYFNVWTPYAELYHYESKTRGLEDTPEKIARFQKEVEYMQNRWGTLLLQDPCYNPNLTLAREDFSLAEVPRV</sequence>
<dbReference type="EC" id="2.4.1.212" evidence="3"/>
<proteinExistence type="predicted"/>
<dbReference type="AlphaFoldDB" id="A0A1M7YYD6"/>
<dbReference type="PANTHER" id="PTHR43179">
    <property type="entry name" value="RHAMNOSYLTRANSFERASE WBBL"/>
    <property type="match status" value="1"/>
</dbReference>
<dbReference type="Proteomes" id="UP000184600">
    <property type="component" value="Unassembled WGS sequence"/>
</dbReference>
<dbReference type="Gene3D" id="3.90.550.10">
    <property type="entry name" value="Spore Coat Polysaccharide Biosynthesis Protein SpsA, Chain A"/>
    <property type="match status" value="2"/>
</dbReference>
<evidence type="ECO:0000259" key="2">
    <source>
        <dbReference type="Pfam" id="PF00535"/>
    </source>
</evidence>
<protein>
    <submittedName>
        <fullName evidence="3">Hyaluronan synthase</fullName>
        <ecNumber evidence="3">2.4.1.212</ecNumber>
    </submittedName>
</protein>
<gene>
    <name evidence="3" type="primary">hyaD</name>
    <name evidence="3" type="ORF">VQ7734_03343</name>
</gene>
<organism evidence="3 4">
    <name type="scientific">Vibrio quintilis</name>
    <dbReference type="NCBI Taxonomy" id="1117707"/>
    <lineage>
        <taxon>Bacteria</taxon>
        <taxon>Pseudomonadati</taxon>
        <taxon>Pseudomonadota</taxon>
        <taxon>Gammaproteobacteria</taxon>
        <taxon>Vibrionales</taxon>
        <taxon>Vibrionaceae</taxon>
        <taxon>Vibrio</taxon>
    </lineage>
</organism>
<dbReference type="RefSeq" id="WP_073584643.1">
    <property type="nucleotide sequence ID" value="NZ_AP024897.1"/>
</dbReference>
<dbReference type="OrthoDB" id="9179784at2"/>
<evidence type="ECO:0000313" key="4">
    <source>
        <dbReference type="Proteomes" id="UP000184600"/>
    </source>
</evidence>
<dbReference type="GO" id="GO:0050501">
    <property type="term" value="F:hyaluronan synthase activity"/>
    <property type="evidence" value="ECO:0007669"/>
    <property type="project" value="UniProtKB-EC"/>
</dbReference>
<dbReference type="Pfam" id="PF13469">
    <property type="entry name" value="Sulfotransfer_3"/>
    <property type="match status" value="1"/>
</dbReference>
<dbReference type="InterPro" id="IPR029044">
    <property type="entry name" value="Nucleotide-diphossugar_trans"/>
</dbReference>
<keyword evidence="4" id="KW-1185">Reference proteome</keyword>
<reference evidence="4" key="1">
    <citation type="submission" date="2016-12" db="EMBL/GenBank/DDBJ databases">
        <authorList>
            <person name="Rodrigo-Torres L."/>
            <person name="Arahal R.D."/>
            <person name="Lucena T."/>
        </authorList>
    </citation>
    <scope>NUCLEOTIDE SEQUENCE [LARGE SCALE GENOMIC DNA]</scope>
</reference>
<dbReference type="PANTHER" id="PTHR43179:SF7">
    <property type="entry name" value="RHAMNOSYLTRANSFERASE WBBL"/>
    <property type="match status" value="1"/>
</dbReference>
<keyword evidence="3" id="KW-0328">Glycosyltransferase</keyword>
<dbReference type="InterPro" id="IPR001173">
    <property type="entry name" value="Glyco_trans_2-like"/>
</dbReference>
<dbReference type="Pfam" id="PF00535">
    <property type="entry name" value="Glycos_transf_2"/>
    <property type="match status" value="2"/>
</dbReference>
<feature type="domain" description="Glycosyltransferase 2-like" evidence="2">
    <location>
        <begin position="765"/>
        <end position="942"/>
    </location>
</feature>
<keyword evidence="1" id="KW-0175">Coiled coil</keyword>
<dbReference type="SUPFAM" id="SSF52540">
    <property type="entry name" value="P-loop containing nucleoside triphosphate hydrolases"/>
    <property type="match status" value="1"/>
</dbReference>
<feature type="coiled-coil region" evidence="1">
    <location>
        <begin position="344"/>
        <end position="403"/>
    </location>
</feature>
<dbReference type="CDD" id="cd04184">
    <property type="entry name" value="GT2_RfbC_Mx_like"/>
    <property type="match status" value="1"/>
</dbReference>
<dbReference type="STRING" id="1117707.VQ7734_03343"/>
<evidence type="ECO:0000313" key="3">
    <source>
        <dbReference type="EMBL" id="SHO57573.1"/>
    </source>
</evidence>
<evidence type="ECO:0000256" key="1">
    <source>
        <dbReference type="SAM" id="Coils"/>
    </source>
</evidence>
<keyword evidence="3" id="KW-0808">Transferase</keyword>
<dbReference type="EMBL" id="FRFG01000043">
    <property type="protein sequence ID" value="SHO57573.1"/>
    <property type="molecule type" value="Genomic_DNA"/>
</dbReference>
<dbReference type="SUPFAM" id="SSF53448">
    <property type="entry name" value="Nucleotide-diphospho-sugar transferases"/>
    <property type="match status" value="2"/>
</dbReference>
<dbReference type="InterPro" id="IPR027417">
    <property type="entry name" value="P-loop_NTPase"/>
</dbReference>
<name>A0A1M7YYD6_9VIBR</name>
<feature type="domain" description="Glycosyltransferase 2-like" evidence="2">
    <location>
        <begin position="505"/>
        <end position="666"/>
    </location>
</feature>
<accession>A0A1M7YYD6</accession>
<dbReference type="Gene3D" id="3.40.50.300">
    <property type="entry name" value="P-loop containing nucleotide triphosphate hydrolases"/>
    <property type="match status" value="1"/>
</dbReference>
<dbReference type="CDD" id="cd04186">
    <property type="entry name" value="GT_2_like_c"/>
    <property type="match status" value="1"/>
</dbReference>